<sequence length="123" mass="13935">MEIKPIRNEVDYKEAMAELDRLWGAEPNTPEGDKLDILVTLIEAYEGETDPIGPPDPIEALFHFLERQELTPRALVPYIGNEGEVMAVLERRLPLSLDMIRRLHAGLDIPADVLIQTYQLETA</sequence>
<proteinExistence type="predicted"/>
<organism evidence="1 2">
    <name type="scientific">Candidatus Promineifilum breve</name>
    <dbReference type="NCBI Taxonomy" id="1806508"/>
    <lineage>
        <taxon>Bacteria</taxon>
        <taxon>Bacillati</taxon>
        <taxon>Chloroflexota</taxon>
        <taxon>Ardenticatenia</taxon>
        <taxon>Candidatus Promineifilales</taxon>
        <taxon>Candidatus Promineifilaceae</taxon>
        <taxon>Candidatus Promineifilum</taxon>
    </lineage>
</organism>
<keyword evidence="1" id="KW-0238">DNA-binding</keyword>
<protein>
    <submittedName>
        <fullName evidence="1">DNA-binding protein</fullName>
    </submittedName>
</protein>
<keyword evidence="2" id="KW-1185">Reference proteome</keyword>
<accession>A0A160T5Y0</accession>
<dbReference type="InterPro" id="IPR039060">
    <property type="entry name" value="Antitox_HigA"/>
</dbReference>
<dbReference type="PANTHER" id="PTHR40455:SF1">
    <property type="entry name" value="ANTITOXIN HIGA"/>
    <property type="match status" value="1"/>
</dbReference>
<dbReference type="GO" id="GO:0006355">
    <property type="term" value="P:regulation of DNA-templated transcription"/>
    <property type="evidence" value="ECO:0007669"/>
    <property type="project" value="InterPro"/>
</dbReference>
<name>A0A160T5Y0_9CHLR</name>
<dbReference type="PANTHER" id="PTHR40455">
    <property type="entry name" value="ANTITOXIN HIGA"/>
    <property type="match status" value="1"/>
</dbReference>
<dbReference type="KEGG" id="pbf:CFX0092_A3021"/>
<dbReference type="GO" id="GO:0001046">
    <property type="term" value="F:core promoter sequence-specific DNA binding"/>
    <property type="evidence" value="ECO:0007669"/>
    <property type="project" value="TreeGrafter"/>
</dbReference>
<dbReference type="EMBL" id="LN890655">
    <property type="protein sequence ID" value="CUS04899.2"/>
    <property type="molecule type" value="Genomic_DNA"/>
</dbReference>
<evidence type="ECO:0000313" key="1">
    <source>
        <dbReference type="EMBL" id="CUS04899.2"/>
    </source>
</evidence>
<reference evidence="1" key="1">
    <citation type="submission" date="2016-01" db="EMBL/GenBank/DDBJ databases">
        <authorList>
            <person name="Mcilroy J.S."/>
            <person name="Karst M S."/>
            <person name="Albertsen M."/>
        </authorList>
    </citation>
    <scope>NUCLEOTIDE SEQUENCE</scope>
    <source>
        <strain evidence="1">Cfx-K</strain>
    </source>
</reference>
<dbReference type="RefSeq" id="WP_197699790.1">
    <property type="nucleotide sequence ID" value="NZ_LN890655.1"/>
</dbReference>
<dbReference type="AlphaFoldDB" id="A0A160T5Y0"/>
<gene>
    <name evidence="1" type="ORF">CFX0092_A3021</name>
</gene>
<evidence type="ECO:0000313" key="2">
    <source>
        <dbReference type="Proteomes" id="UP000215027"/>
    </source>
</evidence>
<dbReference type="Proteomes" id="UP000215027">
    <property type="component" value="Chromosome I"/>
</dbReference>